<keyword evidence="11" id="KW-1185">Reference proteome</keyword>
<sequence length="234" mass="26271">MRSVSRDKELTIAIDGWTACGKSTLAKALAKELNYVFVDSGAMYRGATLHAMRKNLVSRNHVDINRIIASLPEIKIAFKNNAKGKAELYLNGENVEKEIRSIEVSNSVSSVAKIKEVRLFLVKQQRIMGINGGVVMDGRDIGSIVFPLAELKLFMTADPDIRAQRRFDELTSKGEKVTLEEVKENLKLRDEMDSTREESPLTQVEDAIVLDNSNLTPKEQLTKVLELVKKVRKK</sequence>
<dbReference type="Pfam" id="PF02224">
    <property type="entry name" value="Cytidylate_kin"/>
    <property type="match status" value="1"/>
</dbReference>
<dbReference type="EMBL" id="QFRJ01000003">
    <property type="protein sequence ID" value="PWH86140.1"/>
    <property type="molecule type" value="Genomic_DNA"/>
</dbReference>
<dbReference type="OrthoDB" id="9807434at2"/>
<protein>
    <recommendedName>
        <fullName evidence="8">Cytidylate kinase</fullName>
        <shortName evidence="8">CK</shortName>
        <ecNumber evidence="8">2.7.4.25</ecNumber>
    </recommendedName>
    <alternativeName>
        <fullName evidence="8">Cytidine monophosphate kinase</fullName>
        <shortName evidence="8">CMP kinase</shortName>
    </alternativeName>
</protein>
<proteinExistence type="inferred from homology"/>
<dbReference type="InterPro" id="IPR027417">
    <property type="entry name" value="P-loop_NTPase"/>
</dbReference>
<comment type="subcellular location">
    <subcellularLocation>
        <location evidence="8">Cytoplasm</location>
    </subcellularLocation>
</comment>
<evidence type="ECO:0000313" key="10">
    <source>
        <dbReference type="EMBL" id="PWH86140.1"/>
    </source>
</evidence>
<keyword evidence="2 8" id="KW-0808">Transferase</keyword>
<comment type="caution">
    <text evidence="10">The sequence shown here is derived from an EMBL/GenBank/DDBJ whole genome shotgun (WGS) entry which is preliminary data.</text>
</comment>
<dbReference type="GO" id="GO:0036430">
    <property type="term" value="F:CMP kinase activity"/>
    <property type="evidence" value="ECO:0007669"/>
    <property type="project" value="RHEA"/>
</dbReference>
<comment type="catalytic activity">
    <reaction evidence="7 8">
        <text>CMP + ATP = CDP + ADP</text>
        <dbReference type="Rhea" id="RHEA:11600"/>
        <dbReference type="ChEBI" id="CHEBI:30616"/>
        <dbReference type="ChEBI" id="CHEBI:58069"/>
        <dbReference type="ChEBI" id="CHEBI:60377"/>
        <dbReference type="ChEBI" id="CHEBI:456216"/>
        <dbReference type="EC" id="2.7.4.25"/>
    </reaction>
</comment>
<dbReference type="PANTHER" id="PTHR21299:SF2">
    <property type="entry name" value="CYTIDYLATE KINASE"/>
    <property type="match status" value="1"/>
</dbReference>
<keyword evidence="3 8" id="KW-0547">Nucleotide-binding</keyword>
<gene>
    <name evidence="8" type="primary">cmk</name>
    <name evidence="10" type="ORF">DIT68_06185</name>
</gene>
<dbReference type="CDD" id="cd02020">
    <property type="entry name" value="CMPK"/>
    <property type="match status" value="1"/>
</dbReference>
<dbReference type="InterPro" id="IPR011994">
    <property type="entry name" value="Cytidylate_kinase_dom"/>
</dbReference>
<dbReference type="GO" id="GO:0015949">
    <property type="term" value="P:nucleobase-containing small molecule interconversion"/>
    <property type="evidence" value="ECO:0007669"/>
    <property type="project" value="TreeGrafter"/>
</dbReference>
<evidence type="ECO:0000256" key="8">
    <source>
        <dbReference type="HAMAP-Rule" id="MF_00238"/>
    </source>
</evidence>
<dbReference type="EC" id="2.7.4.25" evidence="8"/>
<dbReference type="AlphaFoldDB" id="A0A2U2XEH6"/>
<keyword evidence="8" id="KW-0963">Cytoplasm</keyword>
<dbReference type="Gene3D" id="3.40.50.300">
    <property type="entry name" value="P-loop containing nucleotide triphosphate hydrolases"/>
    <property type="match status" value="1"/>
</dbReference>
<evidence type="ECO:0000256" key="5">
    <source>
        <dbReference type="ARBA" id="ARBA00022840"/>
    </source>
</evidence>
<evidence type="ECO:0000256" key="2">
    <source>
        <dbReference type="ARBA" id="ARBA00022679"/>
    </source>
</evidence>
<keyword evidence="5 8" id="KW-0067">ATP-binding</keyword>
<evidence type="ECO:0000256" key="6">
    <source>
        <dbReference type="ARBA" id="ARBA00047615"/>
    </source>
</evidence>
<feature type="binding site" evidence="8">
    <location>
        <begin position="16"/>
        <end position="24"/>
    </location>
    <ligand>
        <name>ATP</name>
        <dbReference type="ChEBI" id="CHEBI:30616"/>
    </ligand>
</feature>
<dbReference type="PANTHER" id="PTHR21299">
    <property type="entry name" value="CYTIDYLATE KINASE/PANTOATE-BETA-ALANINE LIGASE"/>
    <property type="match status" value="1"/>
</dbReference>
<reference evidence="10 11" key="2">
    <citation type="submission" date="2018-05" db="EMBL/GenBank/DDBJ databases">
        <authorList>
            <person name="Lanie J.A."/>
            <person name="Ng W.-L."/>
            <person name="Kazmierczak K.M."/>
            <person name="Andrzejewski T.M."/>
            <person name="Davidsen T.M."/>
            <person name="Wayne K.J."/>
            <person name="Tettelin H."/>
            <person name="Glass J.I."/>
            <person name="Rusch D."/>
            <person name="Podicherti R."/>
            <person name="Tsui H.-C.T."/>
            <person name="Winkler M.E."/>
        </authorList>
    </citation>
    <scope>NUCLEOTIDE SEQUENCE [LARGE SCALE GENOMIC DNA]</scope>
    <source>
        <strain evidence="10 11">C305</strain>
    </source>
</reference>
<reference evidence="10 11" key="1">
    <citation type="submission" date="2018-05" db="EMBL/GenBank/DDBJ databases">
        <title>Brumimicrobium oceani sp. nov., isolated from coastal sediment.</title>
        <authorList>
            <person name="Kou Y."/>
        </authorList>
    </citation>
    <scope>NUCLEOTIDE SEQUENCE [LARGE SCALE GENOMIC DNA]</scope>
    <source>
        <strain evidence="10 11">C305</strain>
    </source>
</reference>
<comment type="catalytic activity">
    <reaction evidence="6 8">
        <text>dCMP + ATP = dCDP + ADP</text>
        <dbReference type="Rhea" id="RHEA:25094"/>
        <dbReference type="ChEBI" id="CHEBI:30616"/>
        <dbReference type="ChEBI" id="CHEBI:57566"/>
        <dbReference type="ChEBI" id="CHEBI:58593"/>
        <dbReference type="ChEBI" id="CHEBI:456216"/>
        <dbReference type="EC" id="2.7.4.25"/>
    </reaction>
</comment>
<dbReference type="Proteomes" id="UP000245370">
    <property type="component" value="Unassembled WGS sequence"/>
</dbReference>
<keyword evidence="4 8" id="KW-0418">Kinase</keyword>
<dbReference type="GO" id="GO:0005524">
    <property type="term" value="F:ATP binding"/>
    <property type="evidence" value="ECO:0007669"/>
    <property type="project" value="UniProtKB-UniRule"/>
</dbReference>
<comment type="similarity">
    <text evidence="1 8">Belongs to the cytidylate kinase family. Type 1 subfamily.</text>
</comment>
<dbReference type="GO" id="GO:0036431">
    <property type="term" value="F:dCMP kinase activity"/>
    <property type="evidence" value="ECO:0007669"/>
    <property type="project" value="InterPro"/>
</dbReference>
<dbReference type="NCBIfam" id="TIGR00017">
    <property type="entry name" value="cmk"/>
    <property type="match status" value="1"/>
</dbReference>
<organism evidence="10 11">
    <name type="scientific">Brumimicrobium oceani</name>
    <dbReference type="NCBI Taxonomy" id="2100725"/>
    <lineage>
        <taxon>Bacteria</taxon>
        <taxon>Pseudomonadati</taxon>
        <taxon>Bacteroidota</taxon>
        <taxon>Flavobacteriia</taxon>
        <taxon>Flavobacteriales</taxon>
        <taxon>Crocinitomicaceae</taxon>
        <taxon>Brumimicrobium</taxon>
    </lineage>
</organism>
<accession>A0A2U2XEH6</accession>
<evidence type="ECO:0000256" key="3">
    <source>
        <dbReference type="ARBA" id="ARBA00022741"/>
    </source>
</evidence>
<evidence type="ECO:0000256" key="7">
    <source>
        <dbReference type="ARBA" id="ARBA00048478"/>
    </source>
</evidence>
<name>A0A2U2XEH6_9FLAO</name>
<dbReference type="InterPro" id="IPR003136">
    <property type="entry name" value="Cytidylate_kin"/>
</dbReference>
<dbReference type="GO" id="GO:0006220">
    <property type="term" value="P:pyrimidine nucleotide metabolic process"/>
    <property type="evidence" value="ECO:0007669"/>
    <property type="project" value="UniProtKB-UniRule"/>
</dbReference>
<evidence type="ECO:0000313" key="11">
    <source>
        <dbReference type="Proteomes" id="UP000245370"/>
    </source>
</evidence>
<evidence type="ECO:0000259" key="9">
    <source>
        <dbReference type="Pfam" id="PF02224"/>
    </source>
</evidence>
<evidence type="ECO:0000256" key="1">
    <source>
        <dbReference type="ARBA" id="ARBA00009427"/>
    </source>
</evidence>
<evidence type="ECO:0000256" key="4">
    <source>
        <dbReference type="ARBA" id="ARBA00022777"/>
    </source>
</evidence>
<feature type="domain" description="Cytidylate kinase" evidence="9">
    <location>
        <begin position="12"/>
        <end position="229"/>
    </location>
</feature>
<dbReference type="SUPFAM" id="SSF52540">
    <property type="entry name" value="P-loop containing nucleoside triphosphate hydrolases"/>
    <property type="match status" value="1"/>
</dbReference>
<dbReference type="HAMAP" id="MF_00238">
    <property type="entry name" value="Cytidyl_kinase_type1"/>
    <property type="match status" value="1"/>
</dbReference>
<dbReference type="GO" id="GO:0005829">
    <property type="term" value="C:cytosol"/>
    <property type="evidence" value="ECO:0007669"/>
    <property type="project" value="TreeGrafter"/>
</dbReference>